<evidence type="ECO:0000313" key="5">
    <source>
        <dbReference type="EMBL" id="MDY0393437.1"/>
    </source>
</evidence>
<dbReference type="SUPFAM" id="SSF53092">
    <property type="entry name" value="Creatinase/prolidase N-terminal domain"/>
    <property type="match status" value="1"/>
</dbReference>
<keyword evidence="5" id="KW-0031">Aminopeptidase</keyword>
<evidence type="ECO:0000256" key="3">
    <source>
        <dbReference type="ARBA" id="ARBA00023211"/>
    </source>
</evidence>
<reference evidence="5 6" key="1">
    <citation type="submission" date="2023-10" db="EMBL/GenBank/DDBJ databases">
        <title>Virgibacillus halophilus 5B73C genome.</title>
        <authorList>
            <person name="Miliotis G."/>
            <person name="Sengupta P."/>
            <person name="Hameed A."/>
            <person name="Chuvochina M."/>
            <person name="Mcdonagh F."/>
            <person name="Simpson A.C."/>
            <person name="Singh N.K."/>
            <person name="Rekha P.D."/>
            <person name="Raman K."/>
            <person name="Hugenholtz P."/>
            <person name="Venkateswaran K."/>
        </authorList>
    </citation>
    <scope>NUCLEOTIDE SEQUENCE [LARGE SCALE GENOMIC DNA]</scope>
    <source>
        <strain evidence="5 6">5B73C</strain>
    </source>
</reference>
<organism evidence="5 6">
    <name type="scientific">Tigheibacillus halophilus</name>
    <dbReference type="NCBI Taxonomy" id="361280"/>
    <lineage>
        <taxon>Bacteria</taxon>
        <taxon>Bacillati</taxon>
        <taxon>Bacillota</taxon>
        <taxon>Bacilli</taxon>
        <taxon>Bacillales</taxon>
        <taxon>Bacillaceae</taxon>
        <taxon>Tigheibacillus</taxon>
    </lineage>
</organism>
<keyword evidence="5" id="KW-0645">Protease</keyword>
<proteinExistence type="inferred from homology"/>
<dbReference type="Gene3D" id="3.40.350.10">
    <property type="entry name" value="Creatinase/prolidase N-terminal domain"/>
    <property type="match status" value="1"/>
</dbReference>
<feature type="domain" description="Creatinase N-terminal" evidence="4">
    <location>
        <begin position="8"/>
        <end position="97"/>
    </location>
</feature>
<evidence type="ECO:0000256" key="1">
    <source>
        <dbReference type="ARBA" id="ARBA00001936"/>
    </source>
</evidence>
<gene>
    <name evidence="5" type="ORF">RWE15_02055</name>
</gene>
<dbReference type="InterPro" id="IPR050659">
    <property type="entry name" value="Peptidase_M24B"/>
</dbReference>
<dbReference type="Pfam" id="PF01321">
    <property type="entry name" value="Creatinase_N"/>
    <property type="match status" value="1"/>
</dbReference>
<sequence length="123" mass="13697">MTIDHQTRLSKLQEHLRQQNIDIGMITTPANVFYYTGFHSDPHERFMALIIDNQNGETTLFVPALDKEIAEDASAVKNIVTVSDEEDPYAKLKQKITGKVSLFCTGNENSKHVPASAVAIILP</sequence>
<comment type="caution">
    <text evidence="5">The sequence shown here is derived from an EMBL/GenBank/DDBJ whole genome shotgun (WGS) entry which is preliminary data.</text>
</comment>
<comment type="cofactor">
    <cofactor evidence="1">
        <name>Mn(2+)</name>
        <dbReference type="ChEBI" id="CHEBI:29035"/>
    </cofactor>
</comment>
<comment type="similarity">
    <text evidence="2">Belongs to the peptidase M24B family.</text>
</comment>
<evidence type="ECO:0000256" key="2">
    <source>
        <dbReference type="ARBA" id="ARBA00008766"/>
    </source>
</evidence>
<dbReference type="InterPro" id="IPR029149">
    <property type="entry name" value="Creatin/AminoP/Spt16_N"/>
</dbReference>
<dbReference type="PANTHER" id="PTHR46112">
    <property type="entry name" value="AMINOPEPTIDASE"/>
    <property type="match status" value="1"/>
</dbReference>
<evidence type="ECO:0000259" key="4">
    <source>
        <dbReference type="Pfam" id="PF01321"/>
    </source>
</evidence>
<accession>A0ABU5C2A3</accession>
<protein>
    <submittedName>
        <fullName evidence="5">Aminopeptidase P family N-terminal domain-containing protein</fullName>
    </submittedName>
</protein>
<dbReference type="Proteomes" id="UP001281447">
    <property type="component" value="Unassembled WGS sequence"/>
</dbReference>
<keyword evidence="6" id="KW-1185">Reference proteome</keyword>
<name>A0ABU5C2A3_9BACI</name>
<evidence type="ECO:0000313" key="6">
    <source>
        <dbReference type="Proteomes" id="UP001281447"/>
    </source>
</evidence>
<dbReference type="PANTHER" id="PTHR46112:SF10">
    <property type="entry name" value="DIPEPTIDASE YKVY-RELATED"/>
    <property type="match status" value="1"/>
</dbReference>
<keyword evidence="5" id="KW-0378">Hydrolase</keyword>
<dbReference type="GO" id="GO:0004177">
    <property type="term" value="F:aminopeptidase activity"/>
    <property type="evidence" value="ECO:0007669"/>
    <property type="project" value="UniProtKB-KW"/>
</dbReference>
<dbReference type="EMBL" id="JAWDIP010000003">
    <property type="protein sequence ID" value="MDY0393437.1"/>
    <property type="molecule type" value="Genomic_DNA"/>
</dbReference>
<keyword evidence="3" id="KW-0464">Manganese</keyword>
<dbReference type="InterPro" id="IPR000587">
    <property type="entry name" value="Creatinase_N"/>
</dbReference>